<evidence type="ECO:0000313" key="1">
    <source>
        <dbReference type="EMBL" id="WZN65420.1"/>
    </source>
</evidence>
<sequence length="97" mass="10173">MQSHGPGCEPDSARTWLKARDDLARATTELDTLRGVDCGDRRDGEAVGRLGGRTIAVDCVDSVFITAPLQASHAPSGCFGAPRARSHLGLDGGRLLS</sequence>
<evidence type="ECO:0000313" key="2">
    <source>
        <dbReference type="Proteomes" id="UP001472866"/>
    </source>
</evidence>
<gene>
    <name evidence="1" type="ORF">HKI87_12g69780</name>
</gene>
<dbReference type="EMBL" id="CP151512">
    <property type="protein sequence ID" value="WZN65420.1"/>
    <property type="molecule type" value="Genomic_DNA"/>
</dbReference>
<protein>
    <submittedName>
        <fullName evidence="1">Uncharacterized protein</fullName>
    </submittedName>
</protein>
<dbReference type="Proteomes" id="UP001472866">
    <property type="component" value="Chromosome 12"/>
</dbReference>
<name>A0AAX4PIK9_9CHLO</name>
<proteinExistence type="predicted"/>
<reference evidence="1 2" key="1">
    <citation type="submission" date="2024-03" db="EMBL/GenBank/DDBJ databases">
        <title>Complete genome sequence of the green alga Chloropicon roscoffensis RCC1871.</title>
        <authorList>
            <person name="Lemieux C."/>
            <person name="Pombert J.-F."/>
            <person name="Otis C."/>
            <person name="Turmel M."/>
        </authorList>
    </citation>
    <scope>NUCLEOTIDE SEQUENCE [LARGE SCALE GENOMIC DNA]</scope>
    <source>
        <strain evidence="1 2">RCC1871</strain>
    </source>
</reference>
<dbReference type="AlphaFoldDB" id="A0AAX4PIK9"/>
<keyword evidence="2" id="KW-1185">Reference proteome</keyword>
<organism evidence="1 2">
    <name type="scientific">Chloropicon roscoffensis</name>
    <dbReference type="NCBI Taxonomy" id="1461544"/>
    <lineage>
        <taxon>Eukaryota</taxon>
        <taxon>Viridiplantae</taxon>
        <taxon>Chlorophyta</taxon>
        <taxon>Chloropicophyceae</taxon>
        <taxon>Chloropicales</taxon>
        <taxon>Chloropicaceae</taxon>
        <taxon>Chloropicon</taxon>
    </lineage>
</organism>
<accession>A0AAX4PIK9</accession>